<evidence type="ECO:0000259" key="3">
    <source>
        <dbReference type="Pfam" id="PF00501"/>
    </source>
</evidence>
<accession>A0A099GJI4</accession>
<evidence type="ECO:0000313" key="5">
    <source>
        <dbReference type="EMBL" id="KGJ22707.1"/>
    </source>
</evidence>
<evidence type="ECO:0000256" key="1">
    <source>
        <dbReference type="ARBA" id="ARBA00006432"/>
    </source>
</evidence>
<dbReference type="Gene3D" id="3.40.50.12780">
    <property type="entry name" value="N-terminal domain of ligase-like"/>
    <property type="match status" value="1"/>
</dbReference>
<protein>
    <submittedName>
        <fullName evidence="5">Cyclohexanecarboxylate--CoA ligase</fullName>
    </submittedName>
</protein>
<dbReference type="EMBL" id="JRKQ01000022">
    <property type="protein sequence ID" value="KGJ22707.1"/>
    <property type="molecule type" value="Genomic_DNA"/>
</dbReference>
<dbReference type="InterPro" id="IPR045851">
    <property type="entry name" value="AMP-bd_C_sf"/>
</dbReference>
<evidence type="ECO:0000256" key="2">
    <source>
        <dbReference type="ARBA" id="ARBA00022598"/>
    </source>
</evidence>
<dbReference type="NCBIfam" id="TIGR03208">
    <property type="entry name" value="cyc_hxne_CoA_lg"/>
    <property type="match status" value="1"/>
</dbReference>
<comment type="caution">
    <text evidence="5">The sequence shown here is derived from an EMBL/GenBank/DDBJ whole genome shotgun (WGS) entry which is preliminary data.</text>
</comment>
<dbReference type="InterPro" id="IPR017621">
    <property type="entry name" value="Cyclohxane-COOH-CoA_Ligase"/>
</dbReference>
<evidence type="ECO:0000259" key="4">
    <source>
        <dbReference type="Pfam" id="PF13193"/>
    </source>
</evidence>
<dbReference type="PANTHER" id="PTHR43201:SF5">
    <property type="entry name" value="MEDIUM-CHAIN ACYL-COA LIGASE ACSF2, MITOCHONDRIAL"/>
    <property type="match status" value="1"/>
</dbReference>
<dbReference type="Pfam" id="PF00501">
    <property type="entry name" value="AMP-binding"/>
    <property type="match status" value="1"/>
</dbReference>
<dbReference type="RefSeq" id="WP_036708361.1">
    <property type="nucleotide sequence ID" value="NZ_JRKQ01000022.1"/>
</dbReference>
<dbReference type="InterPro" id="IPR000873">
    <property type="entry name" value="AMP-dep_synth/lig_dom"/>
</dbReference>
<dbReference type="InterPro" id="IPR020845">
    <property type="entry name" value="AMP-binding_CS"/>
</dbReference>
<organism evidence="5 6">
    <name type="scientific">Paracoccus sanguinis</name>
    <dbReference type="NCBI Taxonomy" id="1545044"/>
    <lineage>
        <taxon>Bacteria</taxon>
        <taxon>Pseudomonadati</taxon>
        <taxon>Pseudomonadota</taxon>
        <taxon>Alphaproteobacteria</taxon>
        <taxon>Rhodobacterales</taxon>
        <taxon>Paracoccaceae</taxon>
        <taxon>Paracoccus</taxon>
    </lineage>
</organism>
<dbReference type="Gene3D" id="3.30.300.30">
    <property type="match status" value="1"/>
</dbReference>
<feature type="domain" description="AMP-dependent synthetase/ligase" evidence="3">
    <location>
        <begin position="32"/>
        <end position="408"/>
    </location>
</feature>
<comment type="similarity">
    <text evidence="1">Belongs to the ATP-dependent AMP-binding enzyme family.</text>
</comment>
<dbReference type="PANTHER" id="PTHR43201">
    <property type="entry name" value="ACYL-COA SYNTHETASE"/>
    <property type="match status" value="1"/>
</dbReference>
<evidence type="ECO:0000313" key="6">
    <source>
        <dbReference type="Proteomes" id="UP000029858"/>
    </source>
</evidence>
<reference evidence="5 6" key="1">
    <citation type="submission" date="2014-09" db="EMBL/GenBank/DDBJ databases">
        <authorList>
            <person name="McGinnis J.M."/>
            <person name="Wolfgang W.J."/>
        </authorList>
    </citation>
    <scope>NUCLEOTIDE SEQUENCE [LARGE SCALE GENOMIC DNA]</scope>
    <source>
        <strain evidence="5 6">5503</strain>
    </source>
</reference>
<dbReference type="AlphaFoldDB" id="A0A099GJI4"/>
<dbReference type="Pfam" id="PF13193">
    <property type="entry name" value="AMP-binding_C"/>
    <property type="match status" value="1"/>
</dbReference>
<name>A0A099GJI4_9RHOB</name>
<feature type="domain" description="AMP-binding enzyme C-terminal" evidence="4">
    <location>
        <begin position="457"/>
        <end position="533"/>
    </location>
</feature>
<dbReference type="Proteomes" id="UP000029858">
    <property type="component" value="Unassembled WGS sequence"/>
</dbReference>
<reference evidence="5 6" key="2">
    <citation type="submission" date="2014-10" db="EMBL/GenBank/DDBJ databases">
        <title>Paracoccus sanguinis sp. nov., isolated from clinical specimens of New York State patients.</title>
        <authorList>
            <person name="Mingle L.A."/>
            <person name="Cole J.A."/>
            <person name="Lapierre P."/>
            <person name="Musser K.A."/>
        </authorList>
    </citation>
    <scope>NUCLEOTIDE SEQUENCE [LARGE SCALE GENOMIC DNA]</scope>
    <source>
        <strain evidence="5 6">5503</strain>
    </source>
</reference>
<dbReference type="GO" id="GO:0031956">
    <property type="term" value="F:medium-chain fatty acid-CoA ligase activity"/>
    <property type="evidence" value="ECO:0007669"/>
    <property type="project" value="TreeGrafter"/>
</dbReference>
<sequence>MDFDAILIEPRREAMTRAGFWPDKTVNDYFAAALAAGPDRLAVSSITGAEGLRHDLTWAELDRAANRAAVGLTRLGIGRNDVVTCQLPNSWQFVATYLGCARIGAVFNPVMPIFREHELLFMLRHGESRVFIVPSVFRGFDHAAMAEGMRGQLPQLEHIVVNGAAGDNGFDALLANPAFDADPDLDRIVTANRPGPNDVNQLIYTSGTTGEPKGVMHTSNTMYSNIIAYADRLGLGSDDVIAMASPMAHQTGFMYGLLMPTYLKARSILFDTWDRRLKAQMVEGDRITFTMASTPFLMDLTQAVEDHRFDSSSLRTFLCAGAAIPGPVVERARKVMTGTKVISAWGMTENGAVTLVDPADDDERSVNTDGRPLPGVELQIRDDAGNVCPTGTAGELFVRACSNFGGYLKRPEWNGTDADGWFDTGDVARMDERGYIRIAGRSKDIIIRGAENIPVFEVESILFKHPAVHQVAIVAYPDERLGERACAFVTLKPGASFDMDEMKRHLGAHKLAVQYWPERLEIREALPATASGKIQKFALRKMLRDEMGLA</sequence>
<keyword evidence="2 5" id="KW-0436">Ligase</keyword>
<dbReference type="PROSITE" id="PS00455">
    <property type="entry name" value="AMP_BINDING"/>
    <property type="match status" value="1"/>
</dbReference>
<dbReference type="GO" id="GO:0006631">
    <property type="term" value="P:fatty acid metabolic process"/>
    <property type="evidence" value="ECO:0007669"/>
    <property type="project" value="TreeGrafter"/>
</dbReference>
<dbReference type="InterPro" id="IPR025110">
    <property type="entry name" value="AMP-bd_C"/>
</dbReference>
<proteinExistence type="inferred from homology"/>
<dbReference type="InterPro" id="IPR042099">
    <property type="entry name" value="ANL_N_sf"/>
</dbReference>
<gene>
    <name evidence="5" type="ORF">IX56_06485</name>
</gene>
<dbReference type="SUPFAM" id="SSF56801">
    <property type="entry name" value="Acetyl-CoA synthetase-like"/>
    <property type="match status" value="1"/>
</dbReference>